<name>A0A2W3ZLQ0_9ENTE</name>
<dbReference type="Proteomes" id="UP000249828">
    <property type="component" value="Unassembled WGS sequence"/>
</dbReference>
<proteinExistence type="predicted"/>
<reference evidence="2 3" key="1">
    <citation type="submission" date="2017-11" db="EMBL/GenBank/DDBJ databases">
        <title>Draft genome sequence of Enterococcus plantarum TRW2 strain isolated from lettuce.</title>
        <authorList>
            <person name="Kim E.B."/>
            <person name="Marco M.L."/>
            <person name="Williams T.R."/>
            <person name="You I.H."/>
        </authorList>
    </citation>
    <scope>NUCLEOTIDE SEQUENCE [LARGE SCALE GENOMIC DNA]</scope>
    <source>
        <strain evidence="2 3">TRW2</strain>
    </source>
</reference>
<keyword evidence="3" id="KW-1185">Reference proteome</keyword>
<protein>
    <submittedName>
        <fullName evidence="2">Uncharacterized protein</fullName>
    </submittedName>
</protein>
<evidence type="ECO:0000256" key="1">
    <source>
        <dbReference type="SAM" id="Phobius"/>
    </source>
</evidence>
<dbReference type="AlphaFoldDB" id="A0A2W3ZLQ0"/>
<evidence type="ECO:0000313" key="3">
    <source>
        <dbReference type="Proteomes" id="UP000249828"/>
    </source>
</evidence>
<keyword evidence="1" id="KW-0472">Membrane</keyword>
<keyword evidence="1" id="KW-1133">Transmembrane helix</keyword>
<comment type="caution">
    <text evidence="2">The sequence shown here is derived from an EMBL/GenBank/DDBJ whole genome shotgun (WGS) entry which is preliminary data.</text>
</comment>
<gene>
    <name evidence="2" type="ORF">CI088_00380</name>
</gene>
<accession>A0A2W3ZLQ0</accession>
<keyword evidence="1" id="KW-0812">Transmembrane</keyword>
<dbReference type="EMBL" id="PIEU01000001">
    <property type="protein sequence ID" value="PZL78330.1"/>
    <property type="molecule type" value="Genomic_DNA"/>
</dbReference>
<evidence type="ECO:0000313" key="2">
    <source>
        <dbReference type="EMBL" id="PZL78330.1"/>
    </source>
</evidence>
<organism evidence="2 3">
    <name type="scientific">Enterococcus plantarum</name>
    <dbReference type="NCBI Taxonomy" id="1077675"/>
    <lineage>
        <taxon>Bacteria</taxon>
        <taxon>Bacillati</taxon>
        <taxon>Bacillota</taxon>
        <taxon>Bacilli</taxon>
        <taxon>Lactobacillales</taxon>
        <taxon>Enterococcaceae</taxon>
        <taxon>Enterococcus</taxon>
    </lineage>
</organism>
<sequence>MELNSAILAIFGVSVFGVLVKLLAYSKARKGLIERRLKKLEEANLAMLHDSIYEKCSHYIEQGFISVDDLDNLEYLFSGYSGLGGNGTGETLYNKVKELPIRKIGG</sequence>
<feature type="transmembrane region" description="Helical" evidence="1">
    <location>
        <begin position="6"/>
        <end position="26"/>
    </location>
</feature>